<dbReference type="EMBL" id="JABDSR010000022">
    <property type="protein sequence ID" value="NMW86081.1"/>
    <property type="molecule type" value="Genomic_DNA"/>
</dbReference>
<name>A0A848RJS2_9FIRM</name>
<feature type="transmembrane region" description="Helical" evidence="1">
    <location>
        <begin position="31"/>
        <end position="46"/>
    </location>
</feature>
<protein>
    <submittedName>
        <fullName evidence="2">Uncharacterized protein</fullName>
    </submittedName>
</protein>
<organism evidence="2 3">
    <name type="scientific">Peptoniphilus faecalis</name>
    <dbReference type="NCBI Taxonomy" id="2731255"/>
    <lineage>
        <taxon>Bacteria</taxon>
        <taxon>Bacillati</taxon>
        <taxon>Bacillota</taxon>
        <taxon>Tissierellia</taxon>
        <taxon>Tissierellales</taxon>
        <taxon>Peptoniphilaceae</taxon>
        <taxon>Peptoniphilus</taxon>
    </lineage>
</organism>
<dbReference type="RefSeq" id="WP_169970424.1">
    <property type="nucleotide sequence ID" value="NZ_JABDSR010000022.1"/>
</dbReference>
<gene>
    <name evidence="2" type="ORF">HKO22_10225</name>
</gene>
<keyword evidence="1" id="KW-0472">Membrane</keyword>
<keyword evidence="1" id="KW-1133">Transmembrane helix</keyword>
<proteinExistence type="predicted"/>
<keyword evidence="3" id="KW-1185">Reference proteome</keyword>
<dbReference type="AlphaFoldDB" id="A0A848RJS2"/>
<evidence type="ECO:0000313" key="2">
    <source>
        <dbReference type="EMBL" id="NMW86081.1"/>
    </source>
</evidence>
<dbReference type="Proteomes" id="UP000568273">
    <property type="component" value="Unassembled WGS sequence"/>
</dbReference>
<sequence length="51" mass="6166">MKKNELLIALITWLIVIVIDTFVNLNLFYEALIWFAIYFVLTRLFYNKPIN</sequence>
<accession>A0A848RJS2</accession>
<evidence type="ECO:0000256" key="1">
    <source>
        <dbReference type="SAM" id="Phobius"/>
    </source>
</evidence>
<keyword evidence="1" id="KW-0812">Transmembrane</keyword>
<feature type="transmembrane region" description="Helical" evidence="1">
    <location>
        <begin position="7"/>
        <end position="25"/>
    </location>
</feature>
<comment type="caution">
    <text evidence="2">The sequence shown here is derived from an EMBL/GenBank/DDBJ whole genome shotgun (WGS) entry which is preliminary data.</text>
</comment>
<reference evidence="2" key="1">
    <citation type="submission" date="2020-04" db="EMBL/GenBank/DDBJ databases">
        <title>Peptoniphilus sp. nov. isolated from swine feces.</title>
        <authorList>
            <person name="Ryu S.W."/>
        </authorList>
    </citation>
    <scope>NUCLEOTIDE SEQUENCE [LARGE SCALE GENOMIC DNA]</scope>
    <source>
        <strain evidence="2">AGMB00490</strain>
    </source>
</reference>
<evidence type="ECO:0000313" key="3">
    <source>
        <dbReference type="Proteomes" id="UP000568273"/>
    </source>
</evidence>